<dbReference type="PANTHER" id="PTHR43511">
    <property type="match status" value="1"/>
</dbReference>
<feature type="binding site" evidence="5">
    <location>
        <position position="156"/>
    </location>
    <ligand>
        <name>UTP</name>
        <dbReference type="ChEBI" id="CHEBI:46398"/>
    </ligand>
</feature>
<evidence type="ECO:0000313" key="6">
    <source>
        <dbReference type="EMBL" id="BDS05005.1"/>
    </source>
</evidence>
<feature type="binding site" evidence="5">
    <location>
        <position position="362"/>
    </location>
    <ligand>
        <name>UTP</name>
        <dbReference type="ChEBI" id="CHEBI:46398"/>
    </ligand>
</feature>
<evidence type="ECO:0000256" key="3">
    <source>
        <dbReference type="ARBA" id="ARBA00022695"/>
    </source>
</evidence>
<proteinExistence type="inferred from homology"/>
<protein>
    <submittedName>
        <fullName evidence="6">UTP--glucose-1-phosphate uridylyltransferase</fullName>
    </submittedName>
</protein>
<feature type="binding site" evidence="4">
    <location>
        <position position="185"/>
    </location>
    <ligand>
        <name>substrate</name>
    </ligand>
</feature>
<dbReference type="InterPro" id="IPR016267">
    <property type="entry name" value="UDPGP_trans"/>
</dbReference>
<dbReference type="PIRSF" id="PIRSF000806">
    <property type="entry name" value="UDPGP"/>
    <property type="match status" value="1"/>
</dbReference>
<gene>
    <name evidence="6" type="ORF">NT6N_00450</name>
</gene>
<sequence>MSDFTPFREKMKAADVSEAAIGAFERNYQALLRKESGMITEDEITPAEGVPDLEDVTKDDEEFDPALLAQTVVIKLNGGLGTSMGLQKAKSLLPVKGETTFLDIIAHQILHLREQTGAKVRFLLMDSFSTSAETLEHMEAYADQDLSGAENIELMQNQVPKIDAATMEPVTWEKNPAMEWCPPGHGDLYAALAGSGWLDKLLADGVKYAFVSNSDNLGAVLDAGLLRYFAESDKPFLMEATRRTEADKKGGHLAVRKSDNQLLLREVAQCADEDLEHFQNIDRHQFFNTNSLWIRLDVLKELLDQEDGVLPLPMIQNKKTVDPRDKESTPVYQLEIAMGAAIESFPGSGAVCVPRSRFAPVKTTSDLFALRSDAYEQTPDGRIALLASREGKPPVIDLSDEYKMVDSLEGLGMPSLIEAKKLKVSGPVRFTDGVTIVGKVSFTNETGDTKWVAGGTYTDEDVVL</sequence>
<reference evidence="6" key="1">
    <citation type="submission" date="2024-07" db="EMBL/GenBank/DDBJ databases">
        <title>Complete genome sequence of Verrucomicrobiaceae bacterium NT6N.</title>
        <authorList>
            <person name="Huang C."/>
            <person name="Takami H."/>
            <person name="Hamasaki K."/>
        </authorList>
    </citation>
    <scope>NUCLEOTIDE SEQUENCE</scope>
    <source>
        <strain evidence="6">NT6N</strain>
    </source>
</reference>
<name>A0AAT9FGA4_9BACT</name>
<dbReference type="AlphaFoldDB" id="A0AAT9FGA4"/>
<evidence type="ECO:0000256" key="4">
    <source>
        <dbReference type="PIRSR" id="PIRSR000806-1"/>
    </source>
</evidence>
<evidence type="ECO:0000256" key="2">
    <source>
        <dbReference type="ARBA" id="ARBA00022679"/>
    </source>
</evidence>
<dbReference type="SUPFAM" id="SSF53448">
    <property type="entry name" value="Nucleotide-diphospho-sugar transferases"/>
    <property type="match status" value="1"/>
</dbReference>
<dbReference type="InterPro" id="IPR002618">
    <property type="entry name" value="UDPGP_fam"/>
</dbReference>
<evidence type="ECO:0000256" key="1">
    <source>
        <dbReference type="ARBA" id="ARBA00010401"/>
    </source>
</evidence>
<dbReference type="GO" id="GO:0003983">
    <property type="term" value="F:UTP:glucose-1-phosphate uridylyltransferase activity"/>
    <property type="evidence" value="ECO:0007669"/>
    <property type="project" value="InterPro"/>
</dbReference>
<evidence type="ECO:0000256" key="5">
    <source>
        <dbReference type="PIRSR" id="PIRSR000806-2"/>
    </source>
</evidence>
<dbReference type="InterPro" id="IPR029044">
    <property type="entry name" value="Nucleotide-diphossugar_trans"/>
</dbReference>
<feature type="binding site" evidence="5">
    <location>
        <position position="184"/>
    </location>
    <ligand>
        <name>UTP</name>
        <dbReference type="ChEBI" id="CHEBI:46398"/>
    </ligand>
</feature>
<dbReference type="Pfam" id="PF01704">
    <property type="entry name" value="UDPGP"/>
    <property type="match status" value="1"/>
</dbReference>
<organism evidence="6">
    <name type="scientific">Oceaniferula spumae</name>
    <dbReference type="NCBI Taxonomy" id="2979115"/>
    <lineage>
        <taxon>Bacteria</taxon>
        <taxon>Pseudomonadati</taxon>
        <taxon>Verrucomicrobiota</taxon>
        <taxon>Verrucomicrobiia</taxon>
        <taxon>Verrucomicrobiales</taxon>
        <taxon>Verrucomicrobiaceae</taxon>
        <taxon>Oceaniferula</taxon>
    </lineage>
</organism>
<comment type="similarity">
    <text evidence="1">Belongs to the UDPGP type 1 family.</text>
</comment>
<dbReference type="Gene3D" id="2.160.10.10">
    <property type="entry name" value="Hexapeptide repeat proteins"/>
    <property type="match status" value="1"/>
</dbReference>
<keyword evidence="3 6" id="KW-0548">Nucleotidyltransferase</keyword>
<accession>A0AAT9FGA4</accession>
<dbReference type="KEGG" id="osu:NT6N_00450"/>
<dbReference type="EMBL" id="AP026866">
    <property type="protein sequence ID" value="BDS05005.1"/>
    <property type="molecule type" value="Genomic_DNA"/>
</dbReference>
<feature type="binding site" evidence="5">
    <location>
        <position position="90"/>
    </location>
    <ligand>
        <name>UTP</name>
        <dbReference type="ChEBI" id="CHEBI:46398"/>
    </ligand>
</feature>
<feature type="binding site" evidence="5">
    <location>
        <position position="215"/>
    </location>
    <ligand>
        <name>UTP</name>
        <dbReference type="ChEBI" id="CHEBI:46398"/>
    </ligand>
</feature>
<dbReference type="GO" id="GO:0006011">
    <property type="term" value="P:UDP-alpha-D-glucose metabolic process"/>
    <property type="evidence" value="ECO:0007669"/>
    <property type="project" value="InterPro"/>
</dbReference>
<dbReference type="Gene3D" id="3.90.550.10">
    <property type="entry name" value="Spore Coat Polysaccharide Biosynthesis Protein SpsA, Chain A"/>
    <property type="match status" value="1"/>
</dbReference>
<keyword evidence="2" id="KW-0808">Transferase</keyword>